<keyword evidence="2 4" id="KW-0863">Zinc-finger</keyword>
<dbReference type="GO" id="GO:0008270">
    <property type="term" value="F:zinc ion binding"/>
    <property type="evidence" value="ECO:0007669"/>
    <property type="project" value="UniProtKB-KW"/>
</dbReference>
<keyword evidence="1" id="KW-0479">Metal-binding</keyword>
<dbReference type="SUPFAM" id="SSF57850">
    <property type="entry name" value="RING/U-box"/>
    <property type="match status" value="1"/>
</dbReference>
<dbReference type="Pfam" id="PF13923">
    <property type="entry name" value="zf-C3HC4_2"/>
    <property type="match status" value="1"/>
</dbReference>
<proteinExistence type="predicted"/>
<comment type="caution">
    <text evidence="7">The sequence shown here is derived from an EMBL/GenBank/DDBJ whole genome shotgun (WGS) entry which is preliminary data.</text>
</comment>
<dbReference type="SMART" id="SM00184">
    <property type="entry name" value="RING"/>
    <property type="match status" value="1"/>
</dbReference>
<keyword evidence="8" id="KW-1185">Reference proteome</keyword>
<accession>A0A8K1LRW3</accession>
<evidence type="ECO:0000256" key="1">
    <source>
        <dbReference type="ARBA" id="ARBA00022723"/>
    </source>
</evidence>
<dbReference type="AlphaFoldDB" id="A0A8K1LRW3"/>
<evidence type="ECO:0000313" key="8">
    <source>
        <dbReference type="Proteomes" id="UP000796761"/>
    </source>
</evidence>
<gene>
    <name evidence="7" type="ORF">HGM15179_003618</name>
</gene>
<feature type="compositionally biased region" description="Basic and acidic residues" evidence="5">
    <location>
        <begin position="129"/>
        <end position="139"/>
    </location>
</feature>
<evidence type="ECO:0000256" key="3">
    <source>
        <dbReference type="ARBA" id="ARBA00022833"/>
    </source>
</evidence>
<evidence type="ECO:0000256" key="2">
    <source>
        <dbReference type="ARBA" id="ARBA00022771"/>
    </source>
</evidence>
<dbReference type="InterPro" id="IPR017907">
    <property type="entry name" value="Znf_RING_CS"/>
</dbReference>
<dbReference type="InterPro" id="IPR013083">
    <property type="entry name" value="Znf_RING/FYVE/PHD"/>
</dbReference>
<keyword evidence="3" id="KW-0862">Zinc</keyword>
<dbReference type="InterPro" id="IPR001841">
    <property type="entry name" value="Znf_RING"/>
</dbReference>
<evidence type="ECO:0000256" key="5">
    <source>
        <dbReference type="SAM" id="MobiDB-lite"/>
    </source>
</evidence>
<dbReference type="EMBL" id="SWJQ01000072">
    <property type="protein sequence ID" value="TRZ23463.1"/>
    <property type="molecule type" value="Genomic_DNA"/>
</dbReference>
<protein>
    <recommendedName>
        <fullName evidence="6">RING-type domain-containing protein</fullName>
    </recommendedName>
</protein>
<feature type="domain" description="RING-type" evidence="6">
    <location>
        <begin position="17"/>
        <end position="58"/>
    </location>
</feature>
<dbReference type="Gene3D" id="3.30.40.10">
    <property type="entry name" value="Zinc/RING finger domain, C3HC4 (zinc finger)"/>
    <property type="match status" value="1"/>
</dbReference>
<evidence type="ECO:0000256" key="4">
    <source>
        <dbReference type="PROSITE-ProRule" id="PRU00175"/>
    </source>
</evidence>
<evidence type="ECO:0000259" key="6">
    <source>
        <dbReference type="PROSITE" id="PS50089"/>
    </source>
</evidence>
<dbReference type="PROSITE" id="PS50089">
    <property type="entry name" value="ZF_RING_2"/>
    <property type="match status" value="1"/>
</dbReference>
<dbReference type="OrthoDB" id="6270329at2759"/>
<dbReference type="Proteomes" id="UP000796761">
    <property type="component" value="Unassembled WGS sequence"/>
</dbReference>
<evidence type="ECO:0000313" key="7">
    <source>
        <dbReference type="EMBL" id="TRZ23463.1"/>
    </source>
</evidence>
<dbReference type="PROSITE" id="PS00518">
    <property type="entry name" value="ZF_RING_1"/>
    <property type="match status" value="1"/>
</dbReference>
<feature type="region of interest" description="Disordered" evidence="5">
    <location>
        <begin position="92"/>
        <end position="163"/>
    </location>
</feature>
<organism evidence="7 8">
    <name type="scientific">Zosterops borbonicus</name>
    <dbReference type="NCBI Taxonomy" id="364589"/>
    <lineage>
        <taxon>Eukaryota</taxon>
        <taxon>Metazoa</taxon>
        <taxon>Chordata</taxon>
        <taxon>Craniata</taxon>
        <taxon>Vertebrata</taxon>
        <taxon>Euteleostomi</taxon>
        <taxon>Archelosauria</taxon>
        <taxon>Archosauria</taxon>
        <taxon>Dinosauria</taxon>
        <taxon>Saurischia</taxon>
        <taxon>Theropoda</taxon>
        <taxon>Coelurosauria</taxon>
        <taxon>Aves</taxon>
        <taxon>Neognathae</taxon>
        <taxon>Neoaves</taxon>
        <taxon>Telluraves</taxon>
        <taxon>Australaves</taxon>
        <taxon>Passeriformes</taxon>
        <taxon>Sylvioidea</taxon>
        <taxon>Zosteropidae</taxon>
        <taxon>Zosterops</taxon>
    </lineage>
</organism>
<reference evidence="7" key="1">
    <citation type="submission" date="2019-04" db="EMBL/GenBank/DDBJ databases">
        <title>Genome assembly of Zosterops borbonicus 15179.</title>
        <authorList>
            <person name="Leroy T."/>
            <person name="Anselmetti Y."/>
            <person name="Tilak M.-K."/>
            <person name="Nabholz B."/>
        </authorList>
    </citation>
    <scope>NUCLEOTIDE SEQUENCE</scope>
    <source>
        <strain evidence="7">HGM_15179</strain>
        <tissue evidence="7">Muscle</tissue>
    </source>
</reference>
<name>A0A8K1LRW3_9PASS</name>
<sequence>MAEGGQEPPAARPVRVCRICVDFLQSPAAVEPCGHVFCHACIQPQAAPEAAATCPVCQGPIRAIRLLPRQDTGPGPAPRRRRRLHPFVLRWRQRQQREAQEEAAPGGGRRRRLSDGDRAPSPVPRQRPRRELDDLERNGLGRRPPTGHAALAAGDNQHRPPVIGFDGQILWPV</sequence>